<proteinExistence type="predicted"/>
<dbReference type="eggNOG" id="COG0456">
    <property type="taxonomic scope" value="Bacteria"/>
</dbReference>
<dbReference type="Proteomes" id="UP000029462">
    <property type="component" value="Unassembled WGS sequence"/>
</dbReference>
<keyword evidence="2" id="KW-0012">Acyltransferase</keyword>
<evidence type="ECO:0000256" key="2">
    <source>
        <dbReference type="ARBA" id="ARBA00023315"/>
    </source>
</evidence>
<dbReference type="SUPFAM" id="SSF55729">
    <property type="entry name" value="Acyl-CoA N-acyltransferases (Nat)"/>
    <property type="match status" value="1"/>
</dbReference>
<dbReference type="OrthoDB" id="9789605at2"/>
<name>A0A090V4I3_PSEVU</name>
<feature type="domain" description="N-acetyltransferase" evidence="3">
    <location>
        <begin position="1"/>
        <end position="143"/>
    </location>
</feature>
<dbReference type="AlphaFoldDB" id="A0A090V4I3"/>
<evidence type="ECO:0000313" key="4">
    <source>
        <dbReference type="EMBL" id="GAL59726.1"/>
    </source>
</evidence>
<dbReference type="PANTHER" id="PTHR43800">
    <property type="entry name" value="PEPTIDYL-LYSINE N-ACETYLTRANSFERASE YJAB"/>
    <property type="match status" value="1"/>
</dbReference>
<organism evidence="4 5">
    <name type="scientific">Pseudescherichia vulneris NBRC 102420</name>
    <dbReference type="NCBI Taxonomy" id="1115515"/>
    <lineage>
        <taxon>Bacteria</taxon>
        <taxon>Pseudomonadati</taxon>
        <taxon>Pseudomonadota</taxon>
        <taxon>Gammaproteobacteria</taxon>
        <taxon>Enterobacterales</taxon>
        <taxon>Enterobacteriaceae</taxon>
        <taxon>Pseudescherichia</taxon>
    </lineage>
</organism>
<keyword evidence="1 4" id="KW-0808">Transferase</keyword>
<dbReference type="EMBL" id="BBMZ01000022">
    <property type="protein sequence ID" value="GAL59726.1"/>
    <property type="molecule type" value="Genomic_DNA"/>
</dbReference>
<reference evidence="4 5" key="1">
    <citation type="submission" date="2014-09" db="EMBL/GenBank/DDBJ databases">
        <title>Whole genome shotgun sequence of Escherichia vulneris NBRC 102420.</title>
        <authorList>
            <person name="Yoshida Y."/>
            <person name="Hosoyama A."/>
            <person name="Tsuchikane K."/>
            <person name="Ohji S."/>
            <person name="Ichikawa N."/>
            <person name="Kimura A."/>
            <person name="Yamazoe A."/>
            <person name="Ezaki T."/>
            <person name="Fujita N."/>
        </authorList>
    </citation>
    <scope>NUCLEOTIDE SEQUENCE [LARGE SCALE GENOMIC DNA]</scope>
    <source>
        <strain evidence="4 5">NBRC 102420</strain>
    </source>
</reference>
<dbReference type="RefSeq" id="WP_042394023.1">
    <property type="nucleotide sequence ID" value="NZ_BBMZ01000022.1"/>
</dbReference>
<protein>
    <submittedName>
        <fullName evidence="4">Putative N-acetyltransferase YiaC</fullName>
    </submittedName>
</protein>
<gene>
    <name evidence="4" type="primary">yiaC</name>
    <name evidence="4" type="ORF">EV102420_22_00470</name>
</gene>
<evidence type="ECO:0000259" key="3">
    <source>
        <dbReference type="PROSITE" id="PS51186"/>
    </source>
</evidence>
<dbReference type="PROSITE" id="PS51186">
    <property type="entry name" value="GNAT"/>
    <property type="match status" value="1"/>
</dbReference>
<dbReference type="InterPro" id="IPR016181">
    <property type="entry name" value="Acyl_CoA_acyltransferase"/>
</dbReference>
<dbReference type="Gene3D" id="3.40.630.30">
    <property type="match status" value="1"/>
</dbReference>
<keyword evidence="5" id="KW-1185">Reference proteome</keyword>
<dbReference type="Pfam" id="PF13508">
    <property type="entry name" value="Acetyltransf_7"/>
    <property type="match status" value="1"/>
</dbReference>
<dbReference type="NCBIfam" id="NF007853">
    <property type="entry name" value="PRK10562.1"/>
    <property type="match status" value="1"/>
</dbReference>
<dbReference type="PANTHER" id="PTHR43800:SF1">
    <property type="entry name" value="PEPTIDYL-LYSINE N-ACETYLTRANSFERASE YJAB"/>
    <property type="match status" value="1"/>
</dbReference>
<dbReference type="GO" id="GO:0016747">
    <property type="term" value="F:acyltransferase activity, transferring groups other than amino-acyl groups"/>
    <property type="evidence" value="ECO:0007669"/>
    <property type="project" value="InterPro"/>
</dbReference>
<dbReference type="CDD" id="cd04301">
    <property type="entry name" value="NAT_SF"/>
    <property type="match status" value="1"/>
</dbReference>
<dbReference type="InterPro" id="IPR000182">
    <property type="entry name" value="GNAT_dom"/>
</dbReference>
<evidence type="ECO:0000256" key="1">
    <source>
        <dbReference type="ARBA" id="ARBA00022679"/>
    </source>
</evidence>
<accession>A0A090V4I3</accession>
<dbReference type="STRING" id="1115515.EV102420_22_00470"/>
<sequence length="146" mass="17066">MIHEWHRKDSAPLLRLWLESTTFAHPFIRKSYWQESIPMVRDVYLANATTWVWEDSAGLQGFVSVMDARFVGALFVRPAAIGRGIGRGLLEHVMQRHPQLSLEVYQKNTRAVHFYHACGFRIEDCAWQDETQHPTWIMSWQADQTP</sequence>
<evidence type="ECO:0000313" key="5">
    <source>
        <dbReference type="Proteomes" id="UP000029462"/>
    </source>
</evidence>
<comment type="caution">
    <text evidence="4">The sequence shown here is derived from an EMBL/GenBank/DDBJ whole genome shotgun (WGS) entry which is preliminary data.</text>
</comment>